<dbReference type="AlphaFoldDB" id="A0A8H2VEU5"/>
<evidence type="ECO:0000256" key="9">
    <source>
        <dbReference type="ARBA" id="ARBA00023315"/>
    </source>
</evidence>
<feature type="transmembrane region" description="Helical" evidence="11 12">
    <location>
        <begin position="41"/>
        <end position="60"/>
    </location>
</feature>
<evidence type="ECO:0000256" key="1">
    <source>
        <dbReference type="ARBA" id="ARBA00004141"/>
    </source>
</evidence>
<reference evidence="14 15" key="1">
    <citation type="submission" date="2020-05" db="EMBL/GenBank/DDBJ databases">
        <authorList>
            <person name="Casaregola S."/>
            <person name="Devillers H."/>
            <person name="Grondin C."/>
        </authorList>
    </citation>
    <scope>NUCLEOTIDE SEQUENCE [LARGE SCALE GENOMIC DNA]</scope>
    <source>
        <strain evidence="14 15">CLIB 1767</strain>
    </source>
</reference>
<evidence type="ECO:0000256" key="6">
    <source>
        <dbReference type="ARBA" id="ARBA00023136"/>
    </source>
</evidence>
<dbReference type="Proteomes" id="UP000644660">
    <property type="component" value="Unassembled WGS sequence"/>
</dbReference>
<dbReference type="HAMAP" id="MF_03199">
    <property type="entry name" value="DHHC_PAT_PFA4"/>
    <property type="match status" value="1"/>
</dbReference>
<evidence type="ECO:0000256" key="10">
    <source>
        <dbReference type="ARBA" id="ARBA00048048"/>
    </source>
</evidence>
<evidence type="ECO:0000313" key="14">
    <source>
        <dbReference type="EMBL" id="CAB4254196.1"/>
    </source>
</evidence>
<feature type="transmembrane region" description="Helical" evidence="11 12">
    <location>
        <begin position="12"/>
        <end position="29"/>
    </location>
</feature>
<comment type="catalytic activity">
    <reaction evidence="10 11 12">
        <text>L-cysteinyl-[protein] + hexadecanoyl-CoA = S-hexadecanoyl-L-cysteinyl-[protein] + CoA</text>
        <dbReference type="Rhea" id="RHEA:36683"/>
        <dbReference type="Rhea" id="RHEA-COMP:10131"/>
        <dbReference type="Rhea" id="RHEA-COMP:11032"/>
        <dbReference type="ChEBI" id="CHEBI:29950"/>
        <dbReference type="ChEBI" id="CHEBI:57287"/>
        <dbReference type="ChEBI" id="CHEBI:57379"/>
        <dbReference type="ChEBI" id="CHEBI:74151"/>
        <dbReference type="EC" id="2.3.1.225"/>
    </reaction>
</comment>
<dbReference type="InterPro" id="IPR001594">
    <property type="entry name" value="Palmitoyltrfase_DHHC"/>
</dbReference>
<feature type="domain" description="Palmitoyltransferase DHHC" evidence="13">
    <location>
        <begin position="74"/>
        <end position="206"/>
    </location>
</feature>
<dbReference type="GO" id="GO:0005789">
    <property type="term" value="C:endoplasmic reticulum membrane"/>
    <property type="evidence" value="ECO:0007669"/>
    <property type="project" value="UniProtKB-SubCell"/>
</dbReference>
<dbReference type="PANTHER" id="PTHR12246">
    <property type="entry name" value="PALMITOYLTRANSFERASE ZDHHC16"/>
    <property type="match status" value="1"/>
</dbReference>
<comment type="domain">
    <text evidence="11 12">The DHHC domain is required for palmitoyltransferase activity.</text>
</comment>
<evidence type="ECO:0000256" key="7">
    <source>
        <dbReference type="ARBA" id="ARBA00023139"/>
    </source>
</evidence>
<feature type="transmembrane region" description="Helical" evidence="11 12">
    <location>
        <begin position="125"/>
        <end position="146"/>
    </location>
</feature>
<evidence type="ECO:0000313" key="15">
    <source>
        <dbReference type="Proteomes" id="UP000644660"/>
    </source>
</evidence>
<evidence type="ECO:0000256" key="8">
    <source>
        <dbReference type="ARBA" id="ARBA00023288"/>
    </source>
</evidence>
<dbReference type="EMBL" id="CAEFZW010000004">
    <property type="protein sequence ID" value="CAB4254196.1"/>
    <property type="molecule type" value="Genomic_DNA"/>
</dbReference>
<evidence type="ECO:0000256" key="2">
    <source>
        <dbReference type="ARBA" id="ARBA00022679"/>
    </source>
</evidence>
<dbReference type="EC" id="2.3.1.225" evidence="11"/>
<proteinExistence type="inferred from homology"/>
<comment type="similarity">
    <text evidence="11">Belongs to the DHHC palmitoyltransferase family. PFA4 subfamily.</text>
</comment>
<dbReference type="PROSITE" id="PS50216">
    <property type="entry name" value="DHHC"/>
    <property type="match status" value="1"/>
</dbReference>
<comment type="subcellular location">
    <subcellularLocation>
        <location evidence="11">Endoplasmic reticulum membrane</location>
        <topology evidence="11">Multi-pass membrane protein</topology>
    </subcellularLocation>
    <subcellularLocation>
        <location evidence="1">Membrane</location>
        <topology evidence="1">Multi-pass membrane protein</topology>
    </subcellularLocation>
</comment>
<evidence type="ECO:0000256" key="4">
    <source>
        <dbReference type="ARBA" id="ARBA00022824"/>
    </source>
</evidence>
<evidence type="ECO:0000256" key="5">
    <source>
        <dbReference type="ARBA" id="ARBA00022989"/>
    </source>
</evidence>
<keyword evidence="2 11" id="KW-0808">Transferase</keyword>
<evidence type="ECO:0000259" key="13">
    <source>
        <dbReference type="Pfam" id="PF01529"/>
    </source>
</evidence>
<comment type="caution">
    <text evidence="14">The sequence shown here is derived from an EMBL/GenBank/DDBJ whole genome shotgun (WGS) entry which is preliminary data.</text>
</comment>
<comment type="function">
    <text evidence="11">Mediates the reversible addition of palmitate to target proteins, thereby regulating their membrane association and biological function.</text>
</comment>
<dbReference type="InterPro" id="IPR033682">
    <property type="entry name" value="PFA4"/>
</dbReference>
<dbReference type="GO" id="GO:0019706">
    <property type="term" value="F:protein-cysteine S-palmitoyltransferase activity"/>
    <property type="evidence" value="ECO:0007669"/>
    <property type="project" value="UniProtKB-UniRule"/>
</dbReference>
<dbReference type="InterPro" id="IPR039859">
    <property type="entry name" value="PFA4/ZDH16/20/ERF2-like"/>
</dbReference>
<feature type="active site" description="S-palmitoyl cysteine intermediate" evidence="11">
    <location>
        <position position="107"/>
    </location>
</feature>
<keyword evidence="3 11" id="KW-0812">Transmembrane</keyword>
<name>A0A8H2VEU5_9SACH</name>
<protein>
    <recommendedName>
        <fullName evidence="11">Palmitoyltransferase PFA4</fullName>
        <ecNumber evidence="11">2.3.1.225</ecNumber>
    </recommendedName>
    <alternativeName>
        <fullName evidence="11">Protein S-acyltransferase</fullName>
        <shortName evidence="11">PAT</shortName>
    </alternativeName>
    <alternativeName>
        <fullName evidence="11">Protein fatty acyltransferase 4</fullName>
    </alternativeName>
</protein>
<keyword evidence="6 11" id="KW-0472">Membrane</keyword>
<keyword evidence="4 11" id="KW-0256">Endoplasmic reticulum</keyword>
<evidence type="ECO:0000256" key="3">
    <source>
        <dbReference type="ARBA" id="ARBA00022692"/>
    </source>
</evidence>
<gene>
    <name evidence="11" type="primary">PFA4</name>
    <name evidence="14" type="ORF">KABA2_04S00770</name>
</gene>
<dbReference type="OrthoDB" id="331948at2759"/>
<sequence>MAIKLKRPWVGIAVPCFIISFIGYNAHYFILSNFLSRKRQIIFQCFLSMIWLSYYLAIYTNPGKPIQFNPKDTSNLKFCKKCESWKPERAHHCKTCNQCVLMMDHHCPWTMNCVGYFNYPQFLRFLVWVLITTAFLFLQLCTRIKFIWDHRNSRNISTTLITKSELIFLTILTPFDAFIFLTIFVLFIRCIRNQIFNGMTQIENWELERLESSYYRRNSKFLGTLINKVYDLYPDEKTIEHKSEAAELIERKSKGRLRFMTVVNFPYDNSILKNISTALGSSPLLWIFPWAVPEGDGLYFEHNEFSGYEKGSSLQDILLALPWPPDGGRQATDMNHKTQVEVIQEDGEVIIRSNETETQRRTAWKNEWGEELEDFGVDPEED</sequence>
<keyword evidence="5 11" id="KW-1133">Transmembrane helix</keyword>
<dbReference type="Pfam" id="PF01529">
    <property type="entry name" value="DHHC"/>
    <property type="match status" value="1"/>
</dbReference>
<keyword evidence="15" id="KW-1185">Reference proteome</keyword>
<keyword evidence="8 11" id="KW-0449">Lipoprotein</keyword>
<feature type="transmembrane region" description="Helical" evidence="11 12">
    <location>
        <begin position="166"/>
        <end position="188"/>
    </location>
</feature>
<evidence type="ECO:0000256" key="11">
    <source>
        <dbReference type="HAMAP-Rule" id="MF_03199"/>
    </source>
</evidence>
<accession>A0A8H2VEU5</accession>
<keyword evidence="9 11" id="KW-0012">Acyltransferase</keyword>
<keyword evidence="7 11" id="KW-0564">Palmitate</keyword>
<evidence type="ECO:0000256" key="12">
    <source>
        <dbReference type="RuleBase" id="RU079119"/>
    </source>
</evidence>
<organism evidence="14 15">
    <name type="scientific">Maudiozyma barnettii</name>
    <dbReference type="NCBI Taxonomy" id="61262"/>
    <lineage>
        <taxon>Eukaryota</taxon>
        <taxon>Fungi</taxon>
        <taxon>Dikarya</taxon>
        <taxon>Ascomycota</taxon>
        <taxon>Saccharomycotina</taxon>
        <taxon>Saccharomycetes</taxon>
        <taxon>Saccharomycetales</taxon>
        <taxon>Saccharomycetaceae</taxon>
        <taxon>Maudiozyma</taxon>
    </lineage>
</organism>